<feature type="compositionally biased region" description="Polar residues" evidence="9">
    <location>
        <begin position="1"/>
        <end position="18"/>
    </location>
</feature>
<keyword evidence="2" id="KW-0723">Serine/threonine-protein kinase</keyword>
<evidence type="ECO:0000256" key="9">
    <source>
        <dbReference type="SAM" id="MobiDB-lite"/>
    </source>
</evidence>
<evidence type="ECO:0000256" key="5">
    <source>
        <dbReference type="ARBA" id="ARBA00022777"/>
    </source>
</evidence>
<feature type="compositionally biased region" description="Polar residues" evidence="9">
    <location>
        <begin position="695"/>
        <end position="704"/>
    </location>
</feature>
<evidence type="ECO:0000259" key="10">
    <source>
        <dbReference type="PROSITE" id="PS50011"/>
    </source>
</evidence>
<dbReference type="PANTHER" id="PTHR48012:SF10">
    <property type="entry name" value="FI20177P1"/>
    <property type="match status" value="1"/>
</dbReference>
<name>U6MDH5_EIMMA</name>
<accession>U6MDH5</accession>
<evidence type="ECO:0000256" key="3">
    <source>
        <dbReference type="ARBA" id="ARBA00022679"/>
    </source>
</evidence>
<feature type="compositionally biased region" description="Polar residues" evidence="9">
    <location>
        <begin position="83"/>
        <end position="94"/>
    </location>
</feature>
<feature type="region of interest" description="Disordered" evidence="9">
    <location>
        <begin position="188"/>
        <end position="252"/>
    </location>
</feature>
<evidence type="ECO:0000256" key="7">
    <source>
        <dbReference type="ARBA" id="ARBA00047899"/>
    </source>
</evidence>
<evidence type="ECO:0000313" key="12">
    <source>
        <dbReference type="Proteomes" id="UP000030763"/>
    </source>
</evidence>
<feature type="compositionally biased region" description="Low complexity" evidence="9">
    <location>
        <begin position="840"/>
        <end position="860"/>
    </location>
</feature>
<evidence type="ECO:0000256" key="2">
    <source>
        <dbReference type="ARBA" id="ARBA00022527"/>
    </source>
</evidence>
<feature type="compositionally biased region" description="Basic and acidic residues" evidence="9">
    <location>
        <begin position="72"/>
        <end position="82"/>
    </location>
</feature>
<feature type="compositionally biased region" description="Polar residues" evidence="9">
    <location>
        <begin position="188"/>
        <end position="210"/>
    </location>
</feature>
<feature type="compositionally biased region" description="Polar residues" evidence="9">
    <location>
        <begin position="33"/>
        <end position="46"/>
    </location>
</feature>
<dbReference type="Pfam" id="PF00069">
    <property type="entry name" value="Pkinase"/>
    <property type="match status" value="1"/>
</dbReference>
<keyword evidence="6" id="KW-0067">ATP-binding</keyword>
<dbReference type="PANTHER" id="PTHR48012">
    <property type="entry name" value="STERILE20-LIKE KINASE, ISOFORM B-RELATED"/>
    <property type="match status" value="1"/>
</dbReference>
<sequence length="1157" mass="119122">MDTCTPEPQRSASGTEGPTSPAADAAGRPHQLRGSSRSFSAPNVSQPHAFRSAFISQVGTPLWRSLRRSRGGQKEEPNRRDTSSLNSYEANGASNRHHSLPVDCSMHSEHASGCQGSSLVPCSGAVSTPPTVGAVATAPSGATARAQSAPHGCSSGSTSYRCRRSRLPVISLPSKLRQLSFSAFLRGSSTSRQSNGNSAAHSKGTRSSSAEPAVYVQHSEASRTEGGSTSKRRQASAPGPPSAFSQQQLQQKPPLRLRGRLLPFNVFTSSPTAADEPSSPARAVSAPAEAAVSVPTSATVPEAAAAATKVAASDPAANYAAAVTGVLSATAGGAALDGASAAAVPAFVVDVAGAADAAVPAAATPAASGGEAKAPDSARSFCQENFRYDFQLSLPAVVEDAATTHAVPSTLHRRASCPALFSRGVPLATSGAAAKAARSSGQQPVASAAAAAASSLSSSAAPSRESSRGGLQGSRPPSGSQQQLLLSAPPGGFAAGQKTNTHISSERRLSSSSPSLNYEHVISVRSCLRGSLGSLRQRAPPGASPRPLMVRPEEPLLLSGAASLPLSSSQRSVYSAASLRLPGGSVSGGEGSSRSEMEAGTAAAAAAAAAGSRENQTDLGVGLCYPQALSKPPEERLGGKGVEAFVQGVEKCLAKIVSSFPPGCELHNGFGRLQEDTEGTDPLLLLQNVCKQTNSSRKSISNRGAGSEGEPEEPMDITRTHSAPTGAAAAADSDADAAVDAGRDASLPANDGRRHTSRHVASEAAINDLLPLDATPREIATGESASGVGSATAIARLREGRSEAAAQASCFYSIEEVVGRGAHGAVFRAKRFTKTSKPESASGVSTAGVSSGASAASEGSPSGGADEGTSVEMEEVEEDQVALKIIDIEGALQAQCTDRSGRVRYLKRVLAEAKALSQLEHENVVKFYEAFQWPPSYVVFVTEFLPGGSLRDLYKSAGPLPEHIIANVLKDVVAALAYLHERKVGADGKVEKEVCIHRDVKAANILLTESGRAKLIDFGISIMSGKNALPECLWHADKDDEFAGTPQWMAPEVAVTYFRRLWKSGLKPHVPAAAECATGGAAAGAAGAESREGGNGSDRGAERIEQMARREETKAYGTPVDIWSLGITAFELAMGRLPWPSRLKLEKVLPSTLACLS</sequence>
<feature type="region of interest" description="Disordered" evidence="9">
    <location>
        <begin position="1"/>
        <end position="96"/>
    </location>
</feature>
<dbReference type="PROSITE" id="PS00108">
    <property type="entry name" value="PROTEIN_KINASE_ST"/>
    <property type="match status" value="1"/>
</dbReference>
<reference evidence="11" key="1">
    <citation type="submission" date="2013-10" db="EMBL/GenBank/DDBJ databases">
        <title>Genomic analysis of the causative agents of coccidiosis in chickens.</title>
        <authorList>
            <person name="Reid A.J."/>
            <person name="Blake D."/>
            <person name="Billington K."/>
            <person name="Browne H."/>
            <person name="Dunn M."/>
            <person name="Hung S."/>
            <person name="Kawahara F."/>
            <person name="Miranda-Saavedra D."/>
            <person name="Mourier T."/>
            <person name="Nagra H."/>
            <person name="Otto T.D."/>
            <person name="Rawlings N."/>
            <person name="Sanchez A."/>
            <person name="Sanders M."/>
            <person name="Subramaniam C."/>
            <person name="Tay Y."/>
            <person name="Dear P."/>
            <person name="Doerig C."/>
            <person name="Gruber A."/>
            <person name="Parkinson J."/>
            <person name="Shirley M."/>
            <person name="Wan K.L."/>
            <person name="Berriman M."/>
            <person name="Tomley F."/>
            <person name="Pain A."/>
        </authorList>
    </citation>
    <scope>NUCLEOTIDE SEQUENCE [LARGE SCALE GENOMIC DNA]</scope>
    <source>
        <strain evidence="11">Weybridge</strain>
    </source>
</reference>
<dbReference type="PROSITE" id="PS50011">
    <property type="entry name" value="PROTEIN_KINASE_DOM"/>
    <property type="match status" value="1"/>
</dbReference>
<dbReference type="OrthoDB" id="354877at2759"/>
<dbReference type="GO" id="GO:0005524">
    <property type="term" value="F:ATP binding"/>
    <property type="evidence" value="ECO:0007669"/>
    <property type="project" value="UniProtKB-KW"/>
</dbReference>
<dbReference type="InterPro" id="IPR011009">
    <property type="entry name" value="Kinase-like_dom_sf"/>
</dbReference>
<dbReference type="AlphaFoldDB" id="U6MDH5"/>
<dbReference type="GeneID" id="25337128"/>
<dbReference type="GO" id="GO:0004674">
    <property type="term" value="F:protein serine/threonine kinase activity"/>
    <property type="evidence" value="ECO:0007669"/>
    <property type="project" value="UniProtKB-KW"/>
</dbReference>
<dbReference type="InterPro" id="IPR000719">
    <property type="entry name" value="Prot_kinase_dom"/>
</dbReference>
<feature type="domain" description="Protein kinase" evidence="10">
    <location>
        <begin position="812"/>
        <end position="1157"/>
    </location>
</feature>
<feature type="region of interest" description="Disordered" evidence="9">
    <location>
        <begin position="837"/>
        <end position="874"/>
    </location>
</feature>
<evidence type="ECO:0000256" key="6">
    <source>
        <dbReference type="ARBA" id="ARBA00022840"/>
    </source>
</evidence>
<organism evidence="11 12">
    <name type="scientific">Eimeria maxima</name>
    <name type="common">Coccidian parasite</name>
    <dbReference type="NCBI Taxonomy" id="5804"/>
    <lineage>
        <taxon>Eukaryota</taxon>
        <taxon>Sar</taxon>
        <taxon>Alveolata</taxon>
        <taxon>Apicomplexa</taxon>
        <taxon>Conoidasida</taxon>
        <taxon>Coccidia</taxon>
        <taxon>Eucoccidiorida</taxon>
        <taxon>Eimeriorina</taxon>
        <taxon>Eimeriidae</taxon>
        <taxon>Eimeria</taxon>
    </lineage>
</organism>
<dbReference type="GO" id="GO:0005737">
    <property type="term" value="C:cytoplasm"/>
    <property type="evidence" value="ECO:0007669"/>
    <property type="project" value="TreeGrafter"/>
</dbReference>
<dbReference type="SUPFAM" id="SSF56112">
    <property type="entry name" value="Protein kinase-like (PK-like)"/>
    <property type="match status" value="1"/>
</dbReference>
<evidence type="ECO:0000256" key="1">
    <source>
        <dbReference type="ARBA" id="ARBA00008874"/>
    </source>
</evidence>
<feature type="region of interest" description="Disordered" evidence="9">
    <location>
        <begin position="457"/>
        <end position="514"/>
    </location>
</feature>
<feature type="region of interest" description="Disordered" evidence="9">
    <location>
        <begin position="695"/>
        <end position="759"/>
    </location>
</feature>
<comment type="catalytic activity">
    <reaction evidence="8">
        <text>L-seryl-[protein] + ATP = O-phospho-L-seryl-[protein] + ADP + H(+)</text>
        <dbReference type="Rhea" id="RHEA:17989"/>
        <dbReference type="Rhea" id="RHEA-COMP:9863"/>
        <dbReference type="Rhea" id="RHEA-COMP:11604"/>
        <dbReference type="ChEBI" id="CHEBI:15378"/>
        <dbReference type="ChEBI" id="CHEBI:29999"/>
        <dbReference type="ChEBI" id="CHEBI:30616"/>
        <dbReference type="ChEBI" id="CHEBI:83421"/>
        <dbReference type="ChEBI" id="CHEBI:456216"/>
        <dbReference type="EC" id="2.7.11.1"/>
    </reaction>
</comment>
<evidence type="ECO:0000256" key="8">
    <source>
        <dbReference type="ARBA" id="ARBA00048679"/>
    </source>
</evidence>
<keyword evidence="3" id="KW-0808">Transferase</keyword>
<dbReference type="VEuPathDB" id="ToxoDB:EMWEY_00031420"/>
<evidence type="ECO:0000256" key="4">
    <source>
        <dbReference type="ARBA" id="ARBA00022741"/>
    </source>
</evidence>
<dbReference type="Gene3D" id="1.10.510.10">
    <property type="entry name" value="Transferase(Phosphotransferase) domain 1"/>
    <property type="match status" value="2"/>
</dbReference>
<reference evidence="11" key="2">
    <citation type="submission" date="2013-10" db="EMBL/GenBank/DDBJ databases">
        <authorList>
            <person name="Aslett M."/>
        </authorList>
    </citation>
    <scope>NUCLEOTIDE SEQUENCE [LARGE SCALE GENOMIC DNA]</scope>
    <source>
        <strain evidence="11">Weybridge</strain>
    </source>
</reference>
<dbReference type="EMBL" id="HG721867">
    <property type="protein sequence ID" value="CDJ60514.1"/>
    <property type="molecule type" value="Genomic_DNA"/>
</dbReference>
<comment type="catalytic activity">
    <reaction evidence="7">
        <text>L-threonyl-[protein] + ATP = O-phospho-L-threonyl-[protein] + ADP + H(+)</text>
        <dbReference type="Rhea" id="RHEA:46608"/>
        <dbReference type="Rhea" id="RHEA-COMP:11060"/>
        <dbReference type="Rhea" id="RHEA-COMP:11605"/>
        <dbReference type="ChEBI" id="CHEBI:15378"/>
        <dbReference type="ChEBI" id="CHEBI:30013"/>
        <dbReference type="ChEBI" id="CHEBI:30616"/>
        <dbReference type="ChEBI" id="CHEBI:61977"/>
        <dbReference type="ChEBI" id="CHEBI:456216"/>
        <dbReference type="EC" id="2.7.11.1"/>
    </reaction>
</comment>
<dbReference type="InterPro" id="IPR008271">
    <property type="entry name" value="Ser/Thr_kinase_AS"/>
</dbReference>
<gene>
    <name evidence="11" type="ORF">EMWEY_00031420</name>
</gene>
<comment type="similarity">
    <text evidence="1">Belongs to the protein kinase superfamily. STE Ser/Thr protein kinase family. STE20 subfamily.</text>
</comment>
<dbReference type="RefSeq" id="XP_013337164.1">
    <property type="nucleotide sequence ID" value="XM_013481710.1"/>
</dbReference>
<proteinExistence type="inferred from homology"/>
<keyword evidence="4" id="KW-0547">Nucleotide-binding</keyword>
<dbReference type="InterPro" id="IPR050629">
    <property type="entry name" value="STE20/SPS1-PAK"/>
</dbReference>
<evidence type="ECO:0000313" key="11">
    <source>
        <dbReference type="EMBL" id="CDJ60514.1"/>
    </source>
</evidence>
<feature type="compositionally biased region" description="Low complexity" evidence="9">
    <location>
        <begin position="473"/>
        <end position="492"/>
    </location>
</feature>
<keyword evidence="12" id="KW-1185">Reference proteome</keyword>
<dbReference type="Proteomes" id="UP000030763">
    <property type="component" value="Unassembled WGS sequence"/>
</dbReference>
<dbReference type="SMART" id="SM00220">
    <property type="entry name" value="S_TKc"/>
    <property type="match status" value="1"/>
</dbReference>
<feature type="compositionally biased region" description="Low complexity" evidence="9">
    <location>
        <begin position="727"/>
        <end position="740"/>
    </location>
</feature>
<protein>
    <submittedName>
        <fullName evidence="11">STE kinase, putative</fullName>
    </submittedName>
</protein>
<keyword evidence="5 11" id="KW-0418">Kinase</keyword>